<protein>
    <submittedName>
        <fullName evidence="1">Uncharacterized protein</fullName>
    </submittedName>
</protein>
<dbReference type="EMBL" id="VSRR010065679">
    <property type="protein sequence ID" value="MPC84532.1"/>
    <property type="molecule type" value="Genomic_DNA"/>
</dbReference>
<proteinExistence type="predicted"/>
<evidence type="ECO:0000313" key="2">
    <source>
        <dbReference type="Proteomes" id="UP000324222"/>
    </source>
</evidence>
<dbReference type="Proteomes" id="UP000324222">
    <property type="component" value="Unassembled WGS sequence"/>
</dbReference>
<comment type="caution">
    <text evidence="1">The sequence shown here is derived from an EMBL/GenBank/DDBJ whole genome shotgun (WGS) entry which is preliminary data.</text>
</comment>
<name>A0A5B7IL32_PORTR</name>
<keyword evidence="2" id="KW-1185">Reference proteome</keyword>
<evidence type="ECO:0000313" key="1">
    <source>
        <dbReference type="EMBL" id="MPC84532.1"/>
    </source>
</evidence>
<organism evidence="1 2">
    <name type="scientific">Portunus trituberculatus</name>
    <name type="common">Swimming crab</name>
    <name type="synonym">Neptunus trituberculatus</name>
    <dbReference type="NCBI Taxonomy" id="210409"/>
    <lineage>
        <taxon>Eukaryota</taxon>
        <taxon>Metazoa</taxon>
        <taxon>Ecdysozoa</taxon>
        <taxon>Arthropoda</taxon>
        <taxon>Crustacea</taxon>
        <taxon>Multicrustacea</taxon>
        <taxon>Malacostraca</taxon>
        <taxon>Eumalacostraca</taxon>
        <taxon>Eucarida</taxon>
        <taxon>Decapoda</taxon>
        <taxon>Pleocyemata</taxon>
        <taxon>Brachyura</taxon>
        <taxon>Eubrachyura</taxon>
        <taxon>Portunoidea</taxon>
        <taxon>Portunidae</taxon>
        <taxon>Portuninae</taxon>
        <taxon>Portunus</taxon>
    </lineage>
</organism>
<gene>
    <name evidence="1" type="ORF">E2C01_079271</name>
</gene>
<dbReference type="AlphaFoldDB" id="A0A5B7IL32"/>
<reference evidence="1 2" key="1">
    <citation type="submission" date="2019-05" db="EMBL/GenBank/DDBJ databases">
        <title>Another draft genome of Portunus trituberculatus and its Hox gene families provides insights of decapod evolution.</title>
        <authorList>
            <person name="Jeong J.-H."/>
            <person name="Song I."/>
            <person name="Kim S."/>
            <person name="Choi T."/>
            <person name="Kim D."/>
            <person name="Ryu S."/>
            <person name="Kim W."/>
        </authorList>
    </citation>
    <scope>NUCLEOTIDE SEQUENCE [LARGE SCALE GENOMIC DNA]</scope>
    <source>
        <tissue evidence="1">Muscle</tissue>
    </source>
</reference>
<sequence>MQSCIAHPTSRHLIFSVLDFLLFFPSLPIPRLTFLAVSAPKNEVFCAGLYTIRSLRRNGVCYPTAVYHWSHDSEVPGIVE</sequence>
<accession>A0A5B7IL32</accession>